<sequence length="154" mass="17794">MQDTDPWFAKWRSGWRPDRSEERWRSGWYAHVAQTVARGVDVRRLRVVSEPVTDYIRYEHDLTFANVESGESVRWLPRTSAFDLLMPALDGWVVDGTLILHYWDGEGRPVSGRGEIQAGVSAEICSDPEVGNLYSAAFDRLWERAIPHEDYVLR</sequence>
<dbReference type="AlphaFoldDB" id="A0AA41Q9G6"/>
<accession>A0AA41Q9G6</accession>
<proteinExistence type="predicted"/>
<dbReference type="InterPro" id="IPR049244">
    <property type="entry name" value="DUF6879"/>
</dbReference>
<gene>
    <name evidence="2" type="ORF">LZ495_43380</name>
</gene>
<evidence type="ECO:0000259" key="1">
    <source>
        <dbReference type="Pfam" id="PF21806"/>
    </source>
</evidence>
<evidence type="ECO:0000313" key="3">
    <source>
        <dbReference type="Proteomes" id="UP001165378"/>
    </source>
</evidence>
<dbReference type="Proteomes" id="UP001165378">
    <property type="component" value="Unassembled WGS sequence"/>
</dbReference>
<comment type="caution">
    <text evidence="2">The sequence shown here is derived from an EMBL/GenBank/DDBJ whole genome shotgun (WGS) entry which is preliminary data.</text>
</comment>
<name>A0AA41Q9G6_9ACTN</name>
<protein>
    <recommendedName>
        <fullName evidence="1">DUF6879 domain-containing protein</fullName>
    </recommendedName>
</protein>
<organism evidence="2 3">
    <name type="scientific">Yinghuangia soli</name>
    <dbReference type="NCBI Taxonomy" id="2908204"/>
    <lineage>
        <taxon>Bacteria</taxon>
        <taxon>Bacillati</taxon>
        <taxon>Actinomycetota</taxon>
        <taxon>Actinomycetes</taxon>
        <taxon>Kitasatosporales</taxon>
        <taxon>Streptomycetaceae</taxon>
        <taxon>Yinghuangia</taxon>
    </lineage>
</organism>
<feature type="domain" description="DUF6879" evidence="1">
    <location>
        <begin position="4"/>
        <end position="152"/>
    </location>
</feature>
<dbReference type="EMBL" id="JAKFHA010000075">
    <property type="protein sequence ID" value="MCF2534033.1"/>
    <property type="molecule type" value="Genomic_DNA"/>
</dbReference>
<evidence type="ECO:0000313" key="2">
    <source>
        <dbReference type="EMBL" id="MCF2534033.1"/>
    </source>
</evidence>
<keyword evidence="3" id="KW-1185">Reference proteome</keyword>
<reference evidence="2" key="1">
    <citation type="submission" date="2022-01" db="EMBL/GenBank/DDBJ databases">
        <title>Genome-Based Taxonomic Classification of the Phylum Actinobacteria.</title>
        <authorList>
            <person name="Gao Y."/>
        </authorList>
    </citation>
    <scope>NUCLEOTIDE SEQUENCE</scope>
    <source>
        <strain evidence="2">KLBMP 8922</strain>
    </source>
</reference>
<dbReference type="Pfam" id="PF21806">
    <property type="entry name" value="DUF6879"/>
    <property type="match status" value="1"/>
</dbReference>